<protein>
    <submittedName>
        <fullName evidence="8">ATP-binding cassette domain-containing protein</fullName>
    </submittedName>
</protein>
<keyword evidence="5" id="KW-0046">Antibiotic resistance</keyword>
<keyword evidence="4 8" id="KW-0067">ATP-binding</keyword>
<keyword evidence="3" id="KW-0547">Nucleotide-binding</keyword>
<dbReference type="PANTHER" id="PTHR42711:SF1">
    <property type="entry name" value="ABC-TRANSPORT PROTEIN, ATP-BINDING COMPONENT"/>
    <property type="match status" value="1"/>
</dbReference>
<evidence type="ECO:0000313" key="9">
    <source>
        <dbReference type="Proteomes" id="UP001595712"/>
    </source>
</evidence>
<dbReference type="Proteomes" id="UP001595712">
    <property type="component" value="Unassembled WGS sequence"/>
</dbReference>
<proteinExistence type="predicted"/>
<dbReference type="InterPro" id="IPR027417">
    <property type="entry name" value="P-loop_NTPase"/>
</dbReference>
<comment type="subcellular location">
    <subcellularLocation>
        <location evidence="1">Cell membrane</location>
        <topology evidence="1">Peripheral membrane protein</topology>
    </subcellularLocation>
</comment>
<dbReference type="GO" id="GO:0005524">
    <property type="term" value="F:ATP binding"/>
    <property type="evidence" value="ECO:0007669"/>
    <property type="project" value="UniProtKB-KW"/>
</dbReference>
<accession>A0ABV7Q4Y1</accession>
<dbReference type="RefSeq" id="WP_387978926.1">
    <property type="nucleotide sequence ID" value="NZ_JBHRWO010000020.1"/>
</dbReference>
<evidence type="ECO:0000313" key="8">
    <source>
        <dbReference type="EMBL" id="MFC3494834.1"/>
    </source>
</evidence>
<dbReference type="InterPro" id="IPR003593">
    <property type="entry name" value="AAA+_ATPase"/>
</dbReference>
<evidence type="ECO:0000256" key="1">
    <source>
        <dbReference type="ARBA" id="ARBA00004202"/>
    </source>
</evidence>
<name>A0ABV7Q4Y1_9ACTN</name>
<dbReference type="Pfam" id="PF00005">
    <property type="entry name" value="ABC_tran"/>
    <property type="match status" value="1"/>
</dbReference>
<dbReference type="PANTHER" id="PTHR42711">
    <property type="entry name" value="ABC TRANSPORTER ATP-BINDING PROTEIN"/>
    <property type="match status" value="1"/>
</dbReference>
<dbReference type="SMART" id="SM00382">
    <property type="entry name" value="AAA"/>
    <property type="match status" value="1"/>
</dbReference>
<dbReference type="PROSITE" id="PS00211">
    <property type="entry name" value="ABC_TRANSPORTER_1"/>
    <property type="match status" value="1"/>
</dbReference>
<dbReference type="Gene3D" id="3.40.50.300">
    <property type="entry name" value="P-loop containing nucleotide triphosphate hydrolases"/>
    <property type="match status" value="1"/>
</dbReference>
<feature type="domain" description="ABC transporter" evidence="7">
    <location>
        <begin position="4"/>
        <end position="257"/>
    </location>
</feature>
<dbReference type="InterPro" id="IPR003439">
    <property type="entry name" value="ABC_transporter-like_ATP-bd"/>
</dbReference>
<evidence type="ECO:0000256" key="4">
    <source>
        <dbReference type="ARBA" id="ARBA00022840"/>
    </source>
</evidence>
<evidence type="ECO:0000256" key="2">
    <source>
        <dbReference type="ARBA" id="ARBA00022448"/>
    </source>
</evidence>
<dbReference type="SUPFAM" id="SSF52540">
    <property type="entry name" value="P-loop containing nucleoside triphosphate hydrolases"/>
    <property type="match status" value="1"/>
</dbReference>
<comment type="caution">
    <text evidence="8">The sequence shown here is derived from an EMBL/GenBank/DDBJ whole genome shotgun (WGS) entry which is preliminary data.</text>
</comment>
<dbReference type="EMBL" id="JBHRWO010000020">
    <property type="protein sequence ID" value="MFC3494834.1"/>
    <property type="molecule type" value="Genomic_DNA"/>
</dbReference>
<evidence type="ECO:0000256" key="3">
    <source>
        <dbReference type="ARBA" id="ARBA00022741"/>
    </source>
</evidence>
<sequence>MPILQAQSLSKRFRRPDKDSGFKGAVKHLMQRKYKNFTAVDAIDLSIDPGESVAYVGPNGAGKSTTVKLLTGILKPSDGTVRVMGRDPHVERIANAHDIGVLFGQRTQLWWDLPVEESLKLLKHMYGVSDADYKARIERFDELLDLGEFMPALARTLSLGQRMRADLACALIHNPKMVYLDEPTIGLDISVKDRLRAFLRNLVNEEGTTLLLTSHDLADIEEVCDRIVVIDEGKIAYDGPIVQLKAHYITTKAVNLVLEEAADVKALAEKFPTYEWTAGEAASEVTATYESARFTTAEVLGDLTGQLAPRDLSLSEPSIEDVIRRLYAGELTK</sequence>
<organism evidence="8 9">
    <name type="scientific">Glycomyces rhizosphaerae</name>
    <dbReference type="NCBI Taxonomy" id="2054422"/>
    <lineage>
        <taxon>Bacteria</taxon>
        <taxon>Bacillati</taxon>
        <taxon>Actinomycetota</taxon>
        <taxon>Actinomycetes</taxon>
        <taxon>Glycomycetales</taxon>
        <taxon>Glycomycetaceae</taxon>
        <taxon>Glycomyces</taxon>
    </lineage>
</organism>
<keyword evidence="9" id="KW-1185">Reference proteome</keyword>
<feature type="compositionally biased region" description="Polar residues" evidence="6">
    <location>
        <begin position="1"/>
        <end position="10"/>
    </location>
</feature>
<evidence type="ECO:0000256" key="6">
    <source>
        <dbReference type="SAM" id="MobiDB-lite"/>
    </source>
</evidence>
<keyword evidence="2" id="KW-0813">Transport</keyword>
<evidence type="ECO:0000256" key="5">
    <source>
        <dbReference type="ARBA" id="ARBA00023251"/>
    </source>
</evidence>
<feature type="region of interest" description="Disordered" evidence="6">
    <location>
        <begin position="1"/>
        <end position="20"/>
    </location>
</feature>
<dbReference type="PROSITE" id="PS50893">
    <property type="entry name" value="ABC_TRANSPORTER_2"/>
    <property type="match status" value="1"/>
</dbReference>
<gene>
    <name evidence="8" type="ORF">ACFO8M_20295</name>
</gene>
<evidence type="ECO:0000259" key="7">
    <source>
        <dbReference type="PROSITE" id="PS50893"/>
    </source>
</evidence>
<dbReference type="InterPro" id="IPR050763">
    <property type="entry name" value="ABC_transporter_ATP-binding"/>
</dbReference>
<dbReference type="InterPro" id="IPR017871">
    <property type="entry name" value="ABC_transporter-like_CS"/>
</dbReference>
<reference evidence="9" key="1">
    <citation type="journal article" date="2019" name="Int. J. Syst. Evol. Microbiol.">
        <title>The Global Catalogue of Microorganisms (GCM) 10K type strain sequencing project: providing services to taxonomists for standard genome sequencing and annotation.</title>
        <authorList>
            <consortium name="The Broad Institute Genomics Platform"/>
            <consortium name="The Broad Institute Genome Sequencing Center for Infectious Disease"/>
            <person name="Wu L."/>
            <person name="Ma J."/>
        </authorList>
    </citation>
    <scope>NUCLEOTIDE SEQUENCE [LARGE SCALE GENOMIC DNA]</scope>
    <source>
        <strain evidence="9">CGMCC 4.7396</strain>
    </source>
</reference>